<dbReference type="PANTHER" id="PTHR46222">
    <property type="entry name" value="PEPTIDYL-PROLYL CIS-TRANS ISOMERASE FKBP7/14"/>
    <property type="match status" value="1"/>
</dbReference>
<feature type="signal peptide" evidence="12">
    <location>
        <begin position="1"/>
        <end position="25"/>
    </location>
</feature>
<dbReference type="GO" id="GO:0003755">
    <property type="term" value="F:peptidyl-prolyl cis-trans isomerase activity"/>
    <property type="evidence" value="ECO:0007669"/>
    <property type="project" value="UniProtKB-KW"/>
</dbReference>
<comment type="caution">
    <text evidence="15">The sequence shown here is derived from an EMBL/GenBank/DDBJ whole genome shotgun (WGS) entry which is preliminary data.</text>
</comment>
<evidence type="ECO:0000259" key="14">
    <source>
        <dbReference type="PROSITE" id="PS50222"/>
    </source>
</evidence>
<organism evidence="15 16">
    <name type="scientific">Littorina saxatilis</name>
    <dbReference type="NCBI Taxonomy" id="31220"/>
    <lineage>
        <taxon>Eukaryota</taxon>
        <taxon>Metazoa</taxon>
        <taxon>Spiralia</taxon>
        <taxon>Lophotrochozoa</taxon>
        <taxon>Mollusca</taxon>
        <taxon>Gastropoda</taxon>
        <taxon>Caenogastropoda</taxon>
        <taxon>Littorinimorpha</taxon>
        <taxon>Littorinoidea</taxon>
        <taxon>Littorinidae</taxon>
        <taxon>Littorina</taxon>
    </lineage>
</organism>
<gene>
    <name evidence="15" type="ORF">V1264_011173</name>
</gene>
<keyword evidence="4" id="KW-0677">Repeat</keyword>
<dbReference type="InterPro" id="IPR001179">
    <property type="entry name" value="PPIase_FKBP_dom"/>
</dbReference>
<protein>
    <recommendedName>
        <fullName evidence="2 10">peptidylprolyl isomerase</fullName>
        <ecNumber evidence="2 10">5.2.1.8</ecNumber>
    </recommendedName>
</protein>
<dbReference type="AlphaFoldDB" id="A0AAN9BT57"/>
<dbReference type="FunFam" id="3.10.50.40:FF:000006">
    <property type="entry name" value="Peptidyl-prolyl cis-trans isomerase"/>
    <property type="match status" value="1"/>
</dbReference>
<keyword evidence="7 10" id="KW-0697">Rotamase</keyword>
<keyword evidence="9 10" id="KW-0413">Isomerase</keyword>
<evidence type="ECO:0000256" key="5">
    <source>
        <dbReference type="ARBA" id="ARBA00022824"/>
    </source>
</evidence>
<evidence type="ECO:0000256" key="9">
    <source>
        <dbReference type="ARBA" id="ARBA00023235"/>
    </source>
</evidence>
<evidence type="ECO:0000256" key="10">
    <source>
        <dbReference type="PROSITE-ProRule" id="PRU00277"/>
    </source>
</evidence>
<keyword evidence="3 12" id="KW-0732">Signal</keyword>
<dbReference type="PROSITE" id="PS50222">
    <property type="entry name" value="EF_HAND_2"/>
    <property type="match status" value="1"/>
</dbReference>
<keyword evidence="16" id="KW-1185">Reference proteome</keyword>
<dbReference type="Proteomes" id="UP001374579">
    <property type="component" value="Unassembled WGS sequence"/>
</dbReference>
<evidence type="ECO:0000256" key="8">
    <source>
        <dbReference type="ARBA" id="ARBA00023180"/>
    </source>
</evidence>
<evidence type="ECO:0000256" key="4">
    <source>
        <dbReference type="ARBA" id="ARBA00022737"/>
    </source>
</evidence>
<evidence type="ECO:0000256" key="12">
    <source>
        <dbReference type="SAM" id="SignalP"/>
    </source>
</evidence>
<dbReference type="PROSITE" id="PS50059">
    <property type="entry name" value="FKBP_PPIASE"/>
    <property type="match status" value="1"/>
</dbReference>
<sequence length="220" mass="24218">MASLRSVIPLVAFLVVCLSGHWSKADDAGEGEELVKEVIFKPETCDRVSKTHDMVSMHYTGTLTATGAKFDSSHDRNAPFDFQLGVGQVIQGWEKGLLDMCIGEKRKLIIPPHLGYGDQGAGELIPPKSSLTFEVELLDIKEGASPPNVFKEIDSNEDKFLSQNEVSDFLKEQAKKAGPDAAVGDDQHNTIVTQIFEHEDKDRDGLISHEEFSGPKHDEL</sequence>
<keyword evidence="8" id="KW-0325">Glycoprotein</keyword>
<evidence type="ECO:0000256" key="7">
    <source>
        <dbReference type="ARBA" id="ARBA00023110"/>
    </source>
</evidence>
<feature type="domain" description="EF-hand" evidence="14">
    <location>
        <begin position="148"/>
        <end position="176"/>
    </location>
</feature>
<evidence type="ECO:0000313" key="16">
    <source>
        <dbReference type="Proteomes" id="UP001374579"/>
    </source>
</evidence>
<dbReference type="EMBL" id="JBAMIC010000002">
    <property type="protein sequence ID" value="KAK7111563.1"/>
    <property type="molecule type" value="Genomic_DNA"/>
</dbReference>
<dbReference type="PROSITE" id="PS00018">
    <property type="entry name" value="EF_HAND_1"/>
    <property type="match status" value="2"/>
</dbReference>
<evidence type="ECO:0000256" key="2">
    <source>
        <dbReference type="ARBA" id="ARBA00013194"/>
    </source>
</evidence>
<name>A0AAN9BT57_9CAEN</name>
<dbReference type="InterPro" id="IPR011992">
    <property type="entry name" value="EF-hand-dom_pair"/>
</dbReference>
<dbReference type="PANTHER" id="PTHR46222:SF3">
    <property type="entry name" value="PEPTIDYLPROLYL ISOMERASE"/>
    <property type="match status" value="1"/>
</dbReference>
<keyword evidence="6" id="KW-0106">Calcium</keyword>
<evidence type="ECO:0000256" key="11">
    <source>
        <dbReference type="SAM" id="MobiDB-lite"/>
    </source>
</evidence>
<dbReference type="InterPro" id="IPR052273">
    <property type="entry name" value="PPIase_FKBP"/>
</dbReference>
<dbReference type="InterPro" id="IPR046357">
    <property type="entry name" value="PPIase_dom_sf"/>
</dbReference>
<dbReference type="Gene3D" id="1.10.238.10">
    <property type="entry name" value="EF-hand"/>
    <property type="match status" value="1"/>
</dbReference>
<keyword evidence="5" id="KW-0256">Endoplasmic reticulum</keyword>
<dbReference type="SUPFAM" id="SSF47473">
    <property type="entry name" value="EF-hand"/>
    <property type="match status" value="1"/>
</dbReference>
<dbReference type="EC" id="5.2.1.8" evidence="2 10"/>
<dbReference type="Pfam" id="PF13499">
    <property type="entry name" value="EF-hand_7"/>
    <property type="match status" value="1"/>
</dbReference>
<evidence type="ECO:0000256" key="1">
    <source>
        <dbReference type="ARBA" id="ARBA00000971"/>
    </source>
</evidence>
<evidence type="ECO:0000313" key="15">
    <source>
        <dbReference type="EMBL" id="KAK7111563.1"/>
    </source>
</evidence>
<evidence type="ECO:0000256" key="3">
    <source>
        <dbReference type="ARBA" id="ARBA00022729"/>
    </source>
</evidence>
<dbReference type="Pfam" id="PF00254">
    <property type="entry name" value="FKBP_C"/>
    <property type="match status" value="1"/>
</dbReference>
<dbReference type="GO" id="GO:0005509">
    <property type="term" value="F:calcium ion binding"/>
    <property type="evidence" value="ECO:0007669"/>
    <property type="project" value="InterPro"/>
</dbReference>
<dbReference type="InterPro" id="IPR018247">
    <property type="entry name" value="EF_Hand_1_Ca_BS"/>
</dbReference>
<accession>A0AAN9BT57</accession>
<dbReference type="Gene3D" id="3.10.50.40">
    <property type="match status" value="1"/>
</dbReference>
<feature type="region of interest" description="Disordered" evidence="11">
    <location>
        <begin position="196"/>
        <end position="220"/>
    </location>
</feature>
<feature type="domain" description="PPIase FKBP-type" evidence="13">
    <location>
        <begin position="52"/>
        <end position="141"/>
    </location>
</feature>
<dbReference type="InterPro" id="IPR002048">
    <property type="entry name" value="EF_hand_dom"/>
</dbReference>
<evidence type="ECO:0000256" key="6">
    <source>
        <dbReference type="ARBA" id="ARBA00022837"/>
    </source>
</evidence>
<evidence type="ECO:0000259" key="13">
    <source>
        <dbReference type="PROSITE" id="PS50059"/>
    </source>
</evidence>
<proteinExistence type="predicted"/>
<comment type="catalytic activity">
    <reaction evidence="1 10">
        <text>[protein]-peptidylproline (omega=180) = [protein]-peptidylproline (omega=0)</text>
        <dbReference type="Rhea" id="RHEA:16237"/>
        <dbReference type="Rhea" id="RHEA-COMP:10747"/>
        <dbReference type="Rhea" id="RHEA-COMP:10748"/>
        <dbReference type="ChEBI" id="CHEBI:83833"/>
        <dbReference type="ChEBI" id="CHEBI:83834"/>
        <dbReference type="EC" id="5.2.1.8"/>
    </reaction>
</comment>
<reference evidence="15 16" key="1">
    <citation type="submission" date="2024-02" db="EMBL/GenBank/DDBJ databases">
        <title>Chromosome-scale genome assembly of the rough periwinkle Littorina saxatilis.</title>
        <authorList>
            <person name="De Jode A."/>
            <person name="Faria R."/>
            <person name="Formenti G."/>
            <person name="Sims Y."/>
            <person name="Smith T.P."/>
            <person name="Tracey A."/>
            <person name="Wood J.M.D."/>
            <person name="Zagrodzka Z.B."/>
            <person name="Johannesson K."/>
            <person name="Butlin R.K."/>
            <person name="Leder E.H."/>
        </authorList>
    </citation>
    <scope>NUCLEOTIDE SEQUENCE [LARGE SCALE GENOMIC DNA]</scope>
    <source>
        <strain evidence="15">Snail1</strain>
        <tissue evidence="15">Muscle</tissue>
    </source>
</reference>
<dbReference type="GO" id="GO:0005783">
    <property type="term" value="C:endoplasmic reticulum"/>
    <property type="evidence" value="ECO:0007669"/>
    <property type="project" value="UniProtKB-ARBA"/>
</dbReference>
<dbReference type="SUPFAM" id="SSF54534">
    <property type="entry name" value="FKBP-like"/>
    <property type="match status" value="1"/>
</dbReference>
<feature type="chain" id="PRO_5042932550" description="peptidylprolyl isomerase" evidence="12">
    <location>
        <begin position="26"/>
        <end position="220"/>
    </location>
</feature>